<dbReference type="InterPro" id="IPR012318">
    <property type="entry name" value="HTH_CRP"/>
</dbReference>
<dbReference type="InterPro" id="IPR036390">
    <property type="entry name" value="WH_DNA-bd_sf"/>
</dbReference>
<accession>A0ABP6XWE5</accession>
<dbReference type="InterPro" id="IPR036388">
    <property type="entry name" value="WH-like_DNA-bd_sf"/>
</dbReference>
<gene>
    <name evidence="6" type="ORF">GCM10022222_67500</name>
</gene>
<evidence type="ECO:0000256" key="2">
    <source>
        <dbReference type="ARBA" id="ARBA00023125"/>
    </source>
</evidence>
<keyword evidence="1" id="KW-0805">Transcription regulation</keyword>
<evidence type="ECO:0000256" key="3">
    <source>
        <dbReference type="ARBA" id="ARBA00023163"/>
    </source>
</evidence>
<sequence length="235" mass="25529">MTPRHGGRVGAQQAEAWRVDLFGLLTPAAQEDFVARSVSRVVPAGARLYTQEDRHRVMYRIVDGRVWLSYSRPDGKELRYGLVGPGECLGISSLVDGRGLPQSATARTEVTVQVLNWDAFAQLRRKHSCVDDAIMGSMLRDIRILIGFLAEASLDGLPARVARRMLLLSAPDRDGVLAVDLPQAELAAVFGVSRQSLNKVLKGFEAQGLVRLSYGVIRLADPPGLRALAGSAELS</sequence>
<dbReference type="SUPFAM" id="SSF46785">
    <property type="entry name" value="Winged helix' DNA-binding domain"/>
    <property type="match status" value="1"/>
</dbReference>
<keyword evidence="2" id="KW-0238">DNA-binding</keyword>
<evidence type="ECO:0000313" key="6">
    <source>
        <dbReference type="EMBL" id="GAA3573626.1"/>
    </source>
</evidence>
<dbReference type="Pfam" id="PF00027">
    <property type="entry name" value="cNMP_binding"/>
    <property type="match status" value="1"/>
</dbReference>
<dbReference type="SMART" id="SM00100">
    <property type="entry name" value="cNMP"/>
    <property type="match status" value="1"/>
</dbReference>
<dbReference type="Proteomes" id="UP001500689">
    <property type="component" value="Unassembled WGS sequence"/>
</dbReference>
<dbReference type="Pfam" id="PF13545">
    <property type="entry name" value="HTH_Crp_2"/>
    <property type="match status" value="1"/>
</dbReference>
<feature type="domain" description="Cyclic nucleotide-binding" evidence="4">
    <location>
        <begin position="21"/>
        <end position="141"/>
    </location>
</feature>
<proteinExistence type="predicted"/>
<evidence type="ECO:0000313" key="7">
    <source>
        <dbReference type="Proteomes" id="UP001500689"/>
    </source>
</evidence>
<evidence type="ECO:0000256" key="1">
    <source>
        <dbReference type="ARBA" id="ARBA00023015"/>
    </source>
</evidence>
<dbReference type="InterPro" id="IPR018490">
    <property type="entry name" value="cNMP-bd_dom_sf"/>
</dbReference>
<protein>
    <submittedName>
        <fullName evidence="6">Crp/Fnr family transcriptional regulator</fullName>
    </submittedName>
</protein>
<name>A0ABP6XWE5_9PSEU</name>
<dbReference type="SMART" id="SM00419">
    <property type="entry name" value="HTH_CRP"/>
    <property type="match status" value="1"/>
</dbReference>
<dbReference type="InterPro" id="IPR050397">
    <property type="entry name" value="Env_Response_Regulators"/>
</dbReference>
<dbReference type="PROSITE" id="PS51063">
    <property type="entry name" value="HTH_CRP_2"/>
    <property type="match status" value="1"/>
</dbReference>
<reference evidence="7" key="1">
    <citation type="journal article" date="2019" name="Int. J. Syst. Evol. Microbiol.">
        <title>The Global Catalogue of Microorganisms (GCM) 10K type strain sequencing project: providing services to taxonomists for standard genome sequencing and annotation.</title>
        <authorList>
            <consortium name="The Broad Institute Genomics Platform"/>
            <consortium name="The Broad Institute Genome Sequencing Center for Infectious Disease"/>
            <person name="Wu L."/>
            <person name="Ma J."/>
        </authorList>
    </citation>
    <scope>NUCLEOTIDE SEQUENCE [LARGE SCALE GENOMIC DNA]</scope>
    <source>
        <strain evidence="7">JCM 16898</strain>
    </source>
</reference>
<dbReference type="Gene3D" id="1.10.10.10">
    <property type="entry name" value="Winged helix-like DNA-binding domain superfamily/Winged helix DNA-binding domain"/>
    <property type="match status" value="1"/>
</dbReference>
<dbReference type="PANTHER" id="PTHR24567:SF74">
    <property type="entry name" value="HTH-TYPE TRANSCRIPTIONAL REGULATOR ARCR"/>
    <property type="match status" value="1"/>
</dbReference>
<dbReference type="InterPro" id="IPR014710">
    <property type="entry name" value="RmlC-like_jellyroll"/>
</dbReference>
<dbReference type="EMBL" id="BAAAZN010000018">
    <property type="protein sequence ID" value="GAA3573626.1"/>
    <property type="molecule type" value="Genomic_DNA"/>
</dbReference>
<dbReference type="CDD" id="cd00038">
    <property type="entry name" value="CAP_ED"/>
    <property type="match status" value="1"/>
</dbReference>
<dbReference type="SUPFAM" id="SSF51206">
    <property type="entry name" value="cAMP-binding domain-like"/>
    <property type="match status" value="1"/>
</dbReference>
<keyword evidence="7" id="KW-1185">Reference proteome</keyword>
<evidence type="ECO:0000259" key="4">
    <source>
        <dbReference type="PROSITE" id="PS50042"/>
    </source>
</evidence>
<dbReference type="PANTHER" id="PTHR24567">
    <property type="entry name" value="CRP FAMILY TRANSCRIPTIONAL REGULATORY PROTEIN"/>
    <property type="match status" value="1"/>
</dbReference>
<dbReference type="RefSeq" id="WP_344867192.1">
    <property type="nucleotide sequence ID" value="NZ_BAAAZN010000018.1"/>
</dbReference>
<comment type="caution">
    <text evidence="6">The sequence shown here is derived from an EMBL/GenBank/DDBJ whole genome shotgun (WGS) entry which is preliminary data.</text>
</comment>
<dbReference type="PROSITE" id="PS50042">
    <property type="entry name" value="CNMP_BINDING_3"/>
    <property type="match status" value="1"/>
</dbReference>
<dbReference type="InterPro" id="IPR000595">
    <property type="entry name" value="cNMP-bd_dom"/>
</dbReference>
<evidence type="ECO:0000259" key="5">
    <source>
        <dbReference type="PROSITE" id="PS51063"/>
    </source>
</evidence>
<organism evidence="6 7">
    <name type="scientific">Amycolatopsis ultiminotia</name>
    <dbReference type="NCBI Taxonomy" id="543629"/>
    <lineage>
        <taxon>Bacteria</taxon>
        <taxon>Bacillati</taxon>
        <taxon>Actinomycetota</taxon>
        <taxon>Actinomycetes</taxon>
        <taxon>Pseudonocardiales</taxon>
        <taxon>Pseudonocardiaceae</taxon>
        <taxon>Amycolatopsis</taxon>
    </lineage>
</organism>
<keyword evidence="3" id="KW-0804">Transcription</keyword>
<dbReference type="Gene3D" id="2.60.120.10">
    <property type="entry name" value="Jelly Rolls"/>
    <property type="match status" value="1"/>
</dbReference>
<feature type="domain" description="HTH crp-type" evidence="5">
    <location>
        <begin position="155"/>
        <end position="223"/>
    </location>
</feature>